<evidence type="ECO:0000313" key="3">
    <source>
        <dbReference type="EMBL" id="GAA4459314.1"/>
    </source>
</evidence>
<evidence type="ECO:0000256" key="1">
    <source>
        <dbReference type="ARBA" id="ARBA00023125"/>
    </source>
</evidence>
<proteinExistence type="predicted"/>
<name>A0ABP8N0Q5_9BACT</name>
<dbReference type="PANTHER" id="PTHR46558">
    <property type="entry name" value="TRACRIPTIONAL REGULATORY PROTEIN-RELATED-RELATED"/>
    <property type="match status" value="1"/>
</dbReference>
<dbReference type="SUPFAM" id="SSF47413">
    <property type="entry name" value="lambda repressor-like DNA-binding domains"/>
    <property type="match status" value="1"/>
</dbReference>
<evidence type="ECO:0000259" key="2">
    <source>
        <dbReference type="PROSITE" id="PS50943"/>
    </source>
</evidence>
<dbReference type="InterPro" id="IPR001387">
    <property type="entry name" value="Cro/C1-type_HTH"/>
</dbReference>
<dbReference type="Gene3D" id="1.10.260.40">
    <property type="entry name" value="lambda repressor-like DNA-binding domains"/>
    <property type="match status" value="1"/>
</dbReference>
<gene>
    <name evidence="3" type="ORF">GCM10023189_32830</name>
</gene>
<keyword evidence="1" id="KW-0238">DNA-binding</keyword>
<feature type="domain" description="HTH cro/C1-type" evidence="2">
    <location>
        <begin position="17"/>
        <end position="71"/>
    </location>
</feature>
<keyword evidence="4" id="KW-1185">Reference proteome</keyword>
<dbReference type="EMBL" id="BAABHD010000031">
    <property type="protein sequence ID" value="GAA4459314.1"/>
    <property type="molecule type" value="Genomic_DNA"/>
</dbReference>
<dbReference type="Pfam" id="PF01381">
    <property type="entry name" value="HTH_3"/>
    <property type="match status" value="1"/>
</dbReference>
<dbReference type="PROSITE" id="PS50943">
    <property type="entry name" value="HTH_CROC1"/>
    <property type="match status" value="1"/>
</dbReference>
<dbReference type="CDD" id="cd00093">
    <property type="entry name" value="HTH_XRE"/>
    <property type="match status" value="1"/>
</dbReference>
<dbReference type="PANTHER" id="PTHR46558:SF4">
    <property type="entry name" value="DNA-BIDING PHAGE PROTEIN"/>
    <property type="match status" value="1"/>
</dbReference>
<accession>A0ABP8N0Q5</accession>
<dbReference type="SMART" id="SM00530">
    <property type="entry name" value="HTH_XRE"/>
    <property type="match status" value="1"/>
</dbReference>
<reference evidence="4" key="1">
    <citation type="journal article" date="2019" name="Int. J. Syst. Evol. Microbiol.">
        <title>The Global Catalogue of Microorganisms (GCM) 10K type strain sequencing project: providing services to taxonomists for standard genome sequencing and annotation.</title>
        <authorList>
            <consortium name="The Broad Institute Genomics Platform"/>
            <consortium name="The Broad Institute Genome Sequencing Center for Infectious Disease"/>
            <person name="Wu L."/>
            <person name="Ma J."/>
        </authorList>
    </citation>
    <scope>NUCLEOTIDE SEQUENCE [LARGE SCALE GENOMIC DNA]</scope>
    <source>
        <strain evidence="4">JCM 17927</strain>
    </source>
</reference>
<comment type="caution">
    <text evidence="3">The sequence shown here is derived from an EMBL/GenBank/DDBJ whole genome shotgun (WGS) entry which is preliminary data.</text>
</comment>
<sequence>MTEVEKENFHRLLGDNIRREREQANLKQDTLAARIGLSRASIINIEKGRQAPPVYLIWEISKVLAVPIQKLFPTQEPDLCQTKPLLALDDKVMKSLEKHFEPSETSMENVKNFLLSATFR</sequence>
<dbReference type="InterPro" id="IPR010982">
    <property type="entry name" value="Lambda_DNA-bd_dom_sf"/>
</dbReference>
<evidence type="ECO:0000313" key="4">
    <source>
        <dbReference type="Proteomes" id="UP001501175"/>
    </source>
</evidence>
<organism evidence="3 4">
    <name type="scientific">Nibrella saemangeumensis</name>
    <dbReference type="NCBI Taxonomy" id="1084526"/>
    <lineage>
        <taxon>Bacteria</taxon>
        <taxon>Pseudomonadati</taxon>
        <taxon>Bacteroidota</taxon>
        <taxon>Cytophagia</taxon>
        <taxon>Cytophagales</taxon>
        <taxon>Spirosomataceae</taxon>
        <taxon>Nibrella</taxon>
    </lineage>
</organism>
<dbReference type="Proteomes" id="UP001501175">
    <property type="component" value="Unassembled WGS sequence"/>
</dbReference>
<dbReference type="RefSeq" id="WP_345244960.1">
    <property type="nucleotide sequence ID" value="NZ_BAABHD010000031.1"/>
</dbReference>
<protein>
    <recommendedName>
        <fullName evidence="2">HTH cro/C1-type domain-containing protein</fullName>
    </recommendedName>
</protein>